<dbReference type="EMBL" id="CM031828">
    <property type="protein sequence ID" value="KAG6716603.1"/>
    <property type="molecule type" value="Genomic_DNA"/>
</dbReference>
<gene>
    <name evidence="2" type="ORF">I3842_04G057600</name>
</gene>
<name>A0A922JQG4_CARIL</name>
<feature type="region of interest" description="Disordered" evidence="1">
    <location>
        <begin position="57"/>
        <end position="77"/>
    </location>
</feature>
<accession>A0A922JQG4</accession>
<evidence type="ECO:0000313" key="3">
    <source>
        <dbReference type="Proteomes" id="UP000811246"/>
    </source>
</evidence>
<dbReference type="PANTHER" id="PTHR34956:SF1">
    <property type="entry name" value="DUF4005 DOMAIN-CONTAINING PROTEIN"/>
    <property type="match status" value="1"/>
</dbReference>
<dbReference type="PANTHER" id="PTHR34956">
    <property type="entry name" value="OS05G0397300 PROTEIN"/>
    <property type="match status" value="1"/>
</dbReference>
<dbReference type="AlphaFoldDB" id="A0A922JQG4"/>
<sequence>MEFDCSTLQSNMAMNKYDHHHYLEVVEDGEHDSNDILYAEIRRQILLLTADEDEDFQKTRRRNSSGVAKGRSSKNSLTSACSYPAILQPGSYFNWGENEDANSVPAWLLNLWKNGNGTGVFIPQIVKSRTYCKPGRMNKRMYKRVENMYREQIKSRRTQK</sequence>
<comment type="caution">
    <text evidence="2">The sequence shown here is derived from an EMBL/GenBank/DDBJ whole genome shotgun (WGS) entry which is preliminary data.</text>
</comment>
<protein>
    <submittedName>
        <fullName evidence="2">Uncharacterized protein</fullName>
    </submittedName>
</protein>
<dbReference type="Proteomes" id="UP000811246">
    <property type="component" value="Chromosome 4"/>
</dbReference>
<evidence type="ECO:0000256" key="1">
    <source>
        <dbReference type="SAM" id="MobiDB-lite"/>
    </source>
</evidence>
<evidence type="ECO:0000313" key="2">
    <source>
        <dbReference type="EMBL" id="KAG6716603.1"/>
    </source>
</evidence>
<organism evidence="2 3">
    <name type="scientific">Carya illinoinensis</name>
    <name type="common">Pecan</name>
    <dbReference type="NCBI Taxonomy" id="32201"/>
    <lineage>
        <taxon>Eukaryota</taxon>
        <taxon>Viridiplantae</taxon>
        <taxon>Streptophyta</taxon>
        <taxon>Embryophyta</taxon>
        <taxon>Tracheophyta</taxon>
        <taxon>Spermatophyta</taxon>
        <taxon>Magnoliopsida</taxon>
        <taxon>eudicotyledons</taxon>
        <taxon>Gunneridae</taxon>
        <taxon>Pentapetalae</taxon>
        <taxon>rosids</taxon>
        <taxon>fabids</taxon>
        <taxon>Fagales</taxon>
        <taxon>Juglandaceae</taxon>
        <taxon>Carya</taxon>
    </lineage>
</organism>
<proteinExistence type="predicted"/>
<reference evidence="2" key="1">
    <citation type="submission" date="2021-01" db="EMBL/GenBank/DDBJ databases">
        <authorList>
            <person name="Lovell J.T."/>
            <person name="Bentley N."/>
            <person name="Bhattarai G."/>
            <person name="Jenkins J.W."/>
            <person name="Sreedasyam A."/>
            <person name="Alarcon Y."/>
            <person name="Bock C."/>
            <person name="Boston L."/>
            <person name="Carlson J."/>
            <person name="Cervantes K."/>
            <person name="Clermont K."/>
            <person name="Krom N."/>
            <person name="Kubenka K."/>
            <person name="Mamidi S."/>
            <person name="Mattison C."/>
            <person name="Monteros M."/>
            <person name="Pisani C."/>
            <person name="Plott C."/>
            <person name="Rajasekar S."/>
            <person name="Rhein H.S."/>
            <person name="Rohla C."/>
            <person name="Song M."/>
            <person name="Hilaire R.S."/>
            <person name="Shu S."/>
            <person name="Wells L."/>
            <person name="Wang X."/>
            <person name="Webber J."/>
            <person name="Heerema R.J."/>
            <person name="Klein P."/>
            <person name="Conner P."/>
            <person name="Grauke L."/>
            <person name="Grimwood J."/>
            <person name="Schmutz J."/>
            <person name="Randall J.J."/>
        </authorList>
    </citation>
    <scope>NUCLEOTIDE SEQUENCE</scope>
    <source>
        <tissue evidence="2">Leaf</tissue>
    </source>
</reference>
<dbReference type="OrthoDB" id="1649181at2759"/>